<evidence type="ECO:0000313" key="4">
    <source>
        <dbReference type="Proteomes" id="UP001596435"/>
    </source>
</evidence>
<gene>
    <name evidence="3" type="ORF">ACFQMG_22160</name>
</gene>
<reference evidence="4" key="1">
    <citation type="journal article" date="2019" name="Int. J. Syst. Evol. Microbiol.">
        <title>The Global Catalogue of Microorganisms (GCM) 10K type strain sequencing project: providing services to taxonomists for standard genome sequencing and annotation.</title>
        <authorList>
            <consortium name="The Broad Institute Genomics Platform"/>
            <consortium name="The Broad Institute Genome Sequencing Center for Infectious Disease"/>
            <person name="Wu L."/>
            <person name="Ma J."/>
        </authorList>
    </citation>
    <scope>NUCLEOTIDE SEQUENCE [LARGE SCALE GENOMIC DNA]</scope>
    <source>
        <strain evidence="4">CGMCC 1.12859</strain>
    </source>
</reference>
<dbReference type="SUPFAM" id="SSF47203">
    <property type="entry name" value="Acyl-CoA dehydrogenase C-terminal domain-like"/>
    <property type="match status" value="1"/>
</dbReference>
<dbReference type="EMBL" id="JBHTAJ010000043">
    <property type="protein sequence ID" value="MFC7182255.1"/>
    <property type="molecule type" value="Genomic_DNA"/>
</dbReference>
<dbReference type="RefSeq" id="WP_380231797.1">
    <property type="nucleotide sequence ID" value="NZ_JBHSVH010000002.1"/>
</dbReference>
<dbReference type="Gene3D" id="1.20.140.10">
    <property type="entry name" value="Butyryl-CoA Dehydrogenase, subunit A, domain 3"/>
    <property type="match status" value="1"/>
</dbReference>
<dbReference type="Pfam" id="PF00441">
    <property type="entry name" value="Acyl-CoA_dh_1"/>
    <property type="match status" value="1"/>
</dbReference>
<evidence type="ECO:0000259" key="2">
    <source>
        <dbReference type="Pfam" id="PF00441"/>
    </source>
</evidence>
<dbReference type="InterPro" id="IPR009075">
    <property type="entry name" value="AcylCo_DH/oxidase_C"/>
</dbReference>
<organism evidence="3 4">
    <name type="scientific">Kitasatospora paranensis</name>
    <dbReference type="NCBI Taxonomy" id="258053"/>
    <lineage>
        <taxon>Bacteria</taxon>
        <taxon>Bacillati</taxon>
        <taxon>Actinomycetota</taxon>
        <taxon>Actinomycetes</taxon>
        <taxon>Kitasatosporales</taxon>
        <taxon>Streptomycetaceae</taxon>
        <taxon>Kitasatospora</taxon>
    </lineage>
</organism>
<name>A0ABW2FYG8_9ACTN</name>
<comment type="caution">
    <text evidence="3">The sequence shown here is derived from an EMBL/GenBank/DDBJ whole genome shotgun (WGS) entry which is preliminary data.</text>
</comment>
<proteinExistence type="predicted"/>
<sequence>MNGASTDLRRCRELGREAGLAAGLAAVLNGFDPASVAPGGVALLPAAAVSGSGAEVLPHPFAAREGLALVRFPAGRTGAAGTGTGLTGVRAAALTAVRTGVLDRLLDAAVERLGTRRFGGLPLIERQFVAGALADVVTEIELAAGAAARPEASAEALWAQHERLTEAGWTVTRLFGAEGYVVDHPVRGLHLSALTADLWLARPDSTEGGG</sequence>
<feature type="domain" description="Acyl-CoA dehydrogenase/oxidase C-terminal" evidence="2">
    <location>
        <begin position="92"/>
        <end position="194"/>
    </location>
</feature>
<dbReference type="Proteomes" id="UP001596435">
    <property type="component" value="Unassembled WGS sequence"/>
</dbReference>
<evidence type="ECO:0000256" key="1">
    <source>
        <dbReference type="ARBA" id="ARBA00022630"/>
    </source>
</evidence>
<keyword evidence="1" id="KW-0285">Flavoprotein</keyword>
<accession>A0ABW2FYG8</accession>
<keyword evidence="4" id="KW-1185">Reference proteome</keyword>
<dbReference type="InterPro" id="IPR036250">
    <property type="entry name" value="AcylCo_DH-like_C"/>
</dbReference>
<protein>
    <submittedName>
        <fullName evidence="3">Acyl-CoA dehydrogenase family protein</fullName>
    </submittedName>
</protein>
<evidence type="ECO:0000313" key="3">
    <source>
        <dbReference type="EMBL" id="MFC7182255.1"/>
    </source>
</evidence>